<gene>
    <name evidence="1" type="ORF">H5410_034212</name>
</gene>
<organism evidence="1 2">
    <name type="scientific">Solanum commersonii</name>
    <name type="common">Commerson's wild potato</name>
    <name type="synonym">Commerson's nightshade</name>
    <dbReference type="NCBI Taxonomy" id="4109"/>
    <lineage>
        <taxon>Eukaryota</taxon>
        <taxon>Viridiplantae</taxon>
        <taxon>Streptophyta</taxon>
        <taxon>Embryophyta</taxon>
        <taxon>Tracheophyta</taxon>
        <taxon>Spermatophyta</taxon>
        <taxon>Magnoliopsida</taxon>
        <taxon>eudicotyledons</taxon>
        <taxon>Gunneridae</taxon>
        <taxon>Pentapetalae</taxon>
        <taxon>asterids</taxon>
        <taxon>lamiids</taxon>
        <taxon>Solanales</taxon>
        <taxon>Solanaceae</taxon>
        <taxon>Solanoideae</taxon>
        <taxon>Solaneae</taxon>
        <taxon>Solanum</taxon>
    </lineage>
</organism>
<dbReference type="AlphaFoldDB" id="A0A9J5YQZ0"/>
<reference evidence="1 2" key="1">
    <citation type="submission" date="2020-09" db="EMBL/GenBank/DDBJ databases">
        <title>De no assembly of potato wild relative species, Solanum commersonii.</title>
        <authorList>
            <person name="Cho K."/>
        </authorList>
    </citation>
    <scope>NUCLEOTIDE SEQUENCE [LARGE SCALE GENOMIC DNA]</scope>
    <source>
        <strain evidence="1">LZ3.2</strain>
        <tissue evidence="1">Leaf</tissue>
    </source>
</reference>
<name>A0A9J5YQZ0_SOLCO</name>
<dbReference type="OrthoDB" id="1908144at2759"/>
<evidence type="ECO:0000313" key="2">
    <source>
        <dbReference type="Proteomes" id="UP000824120"/>
    </source>
</evidence>
<sequence>MVAMDIPIIAGKEHDNLDGCSRRFGLLNLLLFFDLFFIRVADSCWEIVKFILDGSTALFGWWMTELWTKPGEHNQSNSIRHRLDRNKKIKRNPLLKPNHTNVMEVPGSCKIIVVPKTTPSIKNGQSQRSYRPASRGRTTTVLALSAPEVY</sequence>
<accession>A0A9J5YQZ0</accession>
<keyword evidence="2" id="KW-1185">Reference proteome</keyword>
<protein>
    <submittedName>
        <fullName evidence="1">Uncharacterized protein</fullName>
    </submittedName>
</protein>
<evidence type="ECO:0000313" key="1">
    <source>
        <dbReference type="EMBL" id="KAG5602842.1"/>
    </source>
</evidence>
<dbReference type="Proteomes" id="UP000824120">
    <property type="component" value="Chromosome 6"/>
</dbReference>
<comment type="caution">
    <text evidence="1">The sequence shown here is derived from an EMBL/GenBank/DDBJ whole genome shotgun (WGS) entry which is preliminary data.</text>
</comment>
<dbReference type="EMBL" id="JACXVP010000006">
    <property type="protein sequence ID" value="KAG5602842.1"/>
    <property type="molecule type" value="Genomic_DNA"/>
</dbReference>
<proteinExistence type="predicted"/>